<dbReference type="EMBL" id="JAKWBI020000081">
    <property type="protein sequence ID" value="KAJ2903452.1"/>
    <property type="molecule type" value="Genomic_DNA"/>
</dbReference>
<organism evidence="2 3">
    <name type="scientific">Zalerion maritima</name>
    <dbReference type="NCBI Taxonomy" id="339359"/>
    <lineage>
        <taxon>Eukaryota</taxon>
        <taxon>Fungi</taxon>
        <taxon>Dikarya</taxon>
        <taxon>Ascomycota</taxon>
        <taxon>Pezizomycotina</taxon>
        <taxon>Sordariomycetes</taxon>
        <taxon>Lulworthiomycetidae</taxon>
        <taxon>Lulworthiales</taxon>
        <taxon>Lulworthiaceae</taxon>
        <taxon>Zalerion</taxon>
    </lineage>
</organism>
<gene>
    <name evidence="2" type="ORF">MKZ38_009937</name>
</gene>
<accession>A0AAD5WUU0</accession>
<sequence>MPLQDRVVAEAKAVLANATKGYKDGEGFLSLEMVKKALSNSERERLQSQLRKLRNVTFVNGEALERYKHLIPGGIDDVETLSKDFETEIRLAMSSAFSVQPQGSSPIKPKAAAENDELQPTAPKRLAPRGNSPENMKHPRLAEAGSHLQTGRATPINVFRGQRNTHVRTETTANEEVKTVQKLGRYEGSEWITADEVTRKLESLPNSHPDIKKRMFEALAFRCTPVSINGDTRKTVFLNIIDTPIDFGRRIPLAFGRELRGMVWGRLLGARWDRESYLADFKSNPVCRSVRYAINNHRVSELNMYQLLAAFLVNEGTGLAGYGQELRGKNNNTLIDACREGPLLPGHEELIREFFEIESSLDLVDPDVRRWIDADIFPRNICYKDLTDDMILEVWDWELEQLPQHKRCIPERRADTPTRANSHPDRHRHVQGQSPPPLQSTSFLEKDRVQQQQQQAGPQASINTTRAISEAPMQLPHTNNQGVSCDTQQSDDASPTRQSLRRKKGRLPPRLSPPHSTTSRALAPAEPAATRGAAGNPSHASSSTSSTPATKSSSVFAFTLGQPRQPRHSGLDRKNVFDRSTVSERPRQQPPTANTKSTASRPRDTSYTSSPRSGTKPSEYYGKPPASYRRQ</sequence>
<proteinExistence type="predicted"/>
<dbReference type="AlphaFoldDB" id="A0AAD5WUU0"/>
<protein>
    <submittedName>
        <fullName evidence="2">Uncharacterized protein</fullName>
    </submittedName>
</protein>
<feature type="compositionally biased region" description="Polar residues" evidence="1">
    <location>
        <begin position="476"/>
        <end position="498"/>
    </location>
</feature>
<feature type="region of interest" description="Disordered" evidence="1">
    <location>
        <begin position="475"/>
        <end position="631"/>
    </location>
</feature>
<feature type="compositionally biased region" description="Basic and acidic residues" evidence="1">
    <location>
        <begin position="569"/>
        <end position="587"/>
    </location>
</feature>
<feature type="region of interest" description="Disordered" evidence="1">
    <location>
        <begin position="97"/>
        <end position="138"/>
    </location>
</feature>
<feature type="region of interest" description="Disordered" evidence="1">
    <location>
        <begin position="408"/>
        <end position="461"/>
    </location>
</feature>
<feature type="compositionally biased region" description="Polar residues" evidence="1">
    <location>
        <begin position="590"/>
        <end position="616"/>
    </location>
</feature>
<evidence type="ECO:0000313" key="3">
    <source>
        <dbReference type="Proteomes" id="UP001201980"/>
    </source>
</evidence>
<evidence type="ECO:0000313" key="2">
    <source>
        <dbReference type="EMBL" id="KAJ2903452.1"/>
    </source>
</evidence>
<reference evidence="2" key="1">
    <citation type="submission" date="2022-07" db="EMBL/GenBank/DDBJ databases">
        <title>Draft genome sequence of Zalerion maritima ATCC 34329, a (micro)plastics degrading marine fungus.</title>
        <authorList>
            <person name="Paco A."/>
            <person name="Goncalves M.F.M."/>
            <person name="Rocha-Santos T.A.P."/>
            <person name="Alves A."/>
        </authorList>
    </citation>
    <scope>NUCLEOTIDE SEQUENCE</scope>
    <source>
        <strain evidence="2">ATCC 34329</strain>
    </source>
</reference>
<name>A0AAD5WUU0_9PEZI</name>
<evidence type="ECO:0000256" key="1">
    <source>
        <dbReference type="SAM" id="MobiDB-lite"/>
    </source>
</evidence>
<feature type="compositionally biased region" description="Low complexity" evidence="1">
    <location>
        <begin position="520"/>
        <end position="554"/>
    </location>
</feature>
<keyword evidence="3" id="KW-1185">Reference proteome</keyword>
<dbReference type="Proteomes" id="UP001201980">
    <property type="component" value="Unassembled WGS sequence"/>
</dbReference>
<comment type="caution">
    <text evidence="2">The sequence shown here is derived from an EMBL/GenBank/DDBJ whole genome shotgun (WGS) entry which is preliminary data.</text>
</comment>